<keyword evidence="3" id="KW-1185">Reference proteome</keyword>
<dbReference type="OrthoDB" id="6233288at2759"/>
<dbReference type="InterPro" id="IPR011598">
    <property type="entry name" value="bHLH_dom"/>
</dbReference>
<dbReference type="PROSITE" id="PS50888">
    <property type="entry name" value="BHLH"/>
    <property type="match status" value="1"/>
</dbReference>
<organism evidence="4">
    <name type="scientific">Echinostoma caproni</name>
    <dbReference type="NCBI Taxonomy" id="27848"/>
    <lineage>
        <taxon>Eukaryota</taxon>
        <taxon>Metazoa</taxon>
        <taxon>Spiralia</taxon>
        <taxon>Lophotrochozoa</taxon>
        <taxon>Platyhelminthes</taxon>
        <taxon>Trematoda</taxon>
        <taxon>Digenea</taxon>
        <taxon>Plagiorchiida</taxon>
        <taxon>Echinostomata</taxon>
        <taxon>Echinostomatoidea</taxon>
        <taxon>Echinostomatidae</taxon>
        <taxon>Echinostoma</taxon>
    </lineage>
</organism>
<gene>
    <name evidence="2" type="ORF">ECPE_LOCUS15960</name>
</gene>
<reference evidence="4" key="1">
    <citation type="submission" date="2016-06" db="UniProtKB">
        <authorList>
            <consortium name="WormBaseParasite"/>
        </authorList>
    </citation>
    <scope>IDENTIFICATION</scope>
</reference>
<sequence>MSASVSNARERSRMRVLSGAFVELKGALPWVPKDTKLSKLDTLKLAAGYIAYLRRILDTGPTGAGTTSIGISDSDEAMTESDSLLDEMNTPDPHKNSKLSILQLRCKTSKCKYIYI</sequence>
<dbReference type="PANTHER" id="PTHR23349:SF72">
    <property type="entry name" value="HLH54F"/>
    <property type="match status" value="1"/>
</dbReference>
<dbReference type="EMBL" id="UZAN01062442">
    <property type="protein sequence ID" value="VDP93232.1"/>
    <property type="molecule type" value="Genomic_DNA"/>
</dbReference>
<proteinExistence type="predicted"/>
<dbReference type="Pfam" id="PF00010">
    <property type="entry name" value="HLH"/>
    <property type="match status" value="1"/>
</dbReference>
<dbReference type="GO" id="GO:0000981">
    <property type="term" value="F:DNA-binding transcription factor activity, RNA polymerase II-specific"/>
    <property type="evidence" value="ECO:0007669"/>
    <property type="project" value="TreeGrafter"/>
</dbReference>
<evidence type="ECO:0000313" key="3">
    <source>
        <dbReference type="Proteomes" id="UP000272942"/>
    </source>
</evidence>
<evidence type="ECO:0000313" key="2">
    <source>
        <dbReference type="EMBL" id="VDP93232.1"/>
    </source>
</evidence>
<evidence type="ECO:0000259" key="1">
    <source>
        <dbReference type="PROSITE" id="PS50888"/>
    </source>
</evidence>
<name>A0A183B9S5_9TREM</name>
<reference evidence="2 3" key="2">
    <citation type="submission" date="2018-11" db="EMBL/GenBank/DDBJ databases">
        <authorList>
            <consortium name="Pathogen Informatics"/>
        </authorList>
    </citation>
    <scope>NUCLEOTIDE SEQUENCE [LARGE SCALE GENOMIC DNA]</scope>
    <source>
        <strain evidence="2 3">Egypt</strain>
    </source>
</reference>
<dbReference type="PANTHER" id="PTHR23349">
    <property type="entry name" value="BASIC HELIX-LOOP-HELIX TRANSCRIPTION FACTOR, TWIST"/>
    <property type="match status" value="1"/>
</dbReference>
<dbReference type="WBParaSite" id="ECPE_0001600001-mRNA-1">
    <property type="protein sequence ID" value="ECPE_0001600001-mRNA-1"/>
    <property type="gene ID" value="ECPE_0001600001"/>
</dbReference>
<dbReference type="SMART" id="SM00353">
    <property type="entry name" value="HLH"/>
    <property type="match status" value="1"/>
</dbReference>
<dbReference type="SUPFAM" id="SSF47459">
    <property type="entry name" value="HLH, helix-loop-helix DNA-binding domain"/>
    <property type="match status" value="1"/>
</dbReference>
<dbReference type="Proteomes" id="UP000272942">
    <property type="component" value="Unassembled WGS sequence"/>
</dbReference>
<dbReference type="GO" id="GO:0046983">
    <property type="term" value="F:protein dimerization activity"/>
    <property type="evidence" value="ECO:0007669"/>
    <property type="project" value="InterPro"/>
</dbReference>
<dbReference type="GO" id="GO:0000977">
    <property type="term" value="F:RNA polymerase II transcription regulatory region sequence-specific DNA binding"/>
    <property type="evidence" value="ECO:0007669"/>
    <property type="project" value="TreeGrafter"/>
</dbReference>
<dbReference type="InterPro" id="IPR036638">
    <property type="entry name" value="HLH_DNA-bd_sf"/>
</dbReference>
<dbReference type="GO" id="GO:0032502">
    <property type="term" value="P:developmental process"/>
    <property type="evidence" value="ECO:0007669"/>
    <property type="project" value="TreeGrafter"/>
</dbReference>
<feature type="domain" description="BHLH" evidence="1">
    <location>
        <begin position="1"/>
        <end position="53"/>
    </location>
</feature>
<dbReference type="AlphaFoldDB" id="A0A183B9S5"/>
<protein>
    <submittedName>
        <fullName evidence="4">BHLH domain-containing protein</fullName>
    </submittedName>
</protein>
<dbReference type="Gene3D" id="4.10.280.10">
    <property type="entry name" value="Helix-loop-helix DNA-binding domain"/>
    <property type="match status" value="1"/>
</dbReference>
<dbReference type="InterPro" id="IPR050283">
    <property type="entry name" value="E-box_TF_Regulators"/>
</dbReference>
<accession>A0A183B9S5</accession>
<evidence type="ECO:0000313" key="4">
    <source>
        <dbReference type="WBParaSite" id="ECPE_0001600001-mRNA-1"/>
    </source>
</evidence>